<proteinExistence type="predicted"/>
<sequence>MLKDVLLDVVKHTNGLGFIEAVKIEGTTSETSISAMDVDRTVMLYGQLHNAVSEFEGTFGAANLGFLNWLLNWEYLNDDGSSLSVVRKERNSVEQPEELEFKGSAGSPWFYRFMSGALVEEQLRTVRFKGADWNIEFQPSQKSIQLFNNAAQGIVQFEPYFSLTTNGGDLSIGFGTGQNSHRGDLIFASNIQGKLTNTFHWPIAQVMAILKLASSGNCKISIANVGALQITVDSGIGVYNYVLPAKS</sequence>
<name>A0A382XZP7_9ZZZZ</name>
<dbReference type="EMBL" id="UINC01171765">
    <property type="protein sequence ID" value="SVD76496.1"/>
    <property type="molecule type" value="Genomic_DNA"/>
</dbReference>
<accession>A0A382XZP7</accession>
<organism evidence="1">
    <name type="scientific">marine metagenome</name>
    <dbReference type="NCBI Taxonomy" id="408172"/>
    <lineage>
        <taxon>unclassified sequences</taxon>
        <taxon>metagenomes</taxon>
        <taxon>ecological metagenomes</taxon>
    </lineage>
</organism>
<gene>
    <name evidence="1" type="ORF">METZ01_LOCUS429350</name>
</gene>
<protein>
    <submittedName>
        <fullName evidence="1">Uncharacterized protein</fullName>
    </submittedName>
</protein>
<dbReference type="AlphaFoldDB" id="A0A382XZP7"/>
<reference evidence="1" key="1">
    <citation type="submission" date="2018-05" db="EMBL/GenBank/DDBJ databases">
        <authorList>
            <person name="Lanie J.A."/>
            <person name="Ng W.-L."/>
            <person name="Kazmierczak K.M."/>
            <person name="Andrzejewski T.M."/>
            <person name="Davidsen T.M."/>
            <person name="Wayne K.J."/>
            <person name="Tettelin H."/>
            <person name="Glass J.I."/>
            <person name="Rusch D."/>
            <person name="Podicherti R."/>
            <person name="Tsui H.-C.T."/>
            <person name="Winkler M.E."/>
        </authorList>
    </citation>
    <scope>NUCLEOTIDE SEQUENCE</scope>
</reference>
<evidence type="ECO:0000313" key="1">
    <source>
        <dbReference type="EMBL" id="SVD76496.1"/>
    </source>
</evidence>